<feature type="compositionally biased region" description="Polar residues" evidence="1">
    <location>
        <begin position="46"/>
        <end position="55"/>
    </location>
</feature>
<feature type="region of interest" description="Disordered" evidence="1">
    <location>
        <begin position="46"/>
        <end position="72"/>
    </location>
</feature>
<dbReference type="EMBL" id="KI669717">
    <property type="protein sequence ID" value="ETM98245.1"/>
    <property type="molecule type" value="Genomic_DNA"/>
</dbReference>
<evidence type="ECO:0000256" key="1">
    <source>
        <dbReference type="SAM" id="MobiDB-lite"/>
    </source>
</evidence>
<organism evidence="2 3">
    <name type="scientific">Phytophthora nicotianae (strain INRA-310)</name>
    <name type="common">Phytophthora parasitica</name>
    <dbReference type="NCBI Taxonomy" id="761204"/>
    <lineage>
        <taxon>Eukaryota</taxon>
        <taxon>Sar</taxon>
        <taxon>Stramenopiles</taxon>
        <taxon>Oomycota</taxon>
        <taxon>Peronosporomycetes</taxon>
        <taxon>Peronosporales</taxon>
        <taxon>Peronosporaceae</taxon>
        <taxon>Phytophthora</taxon>
    </lineage>
</organism>
<evidence type="ECO:0000313" key="3">
    <source>
        <dbReference type="Proteomes" id="UP000018817"/>
    </source>
</evidence>
<gene>
    <name evidence="2" type="ORF">PPTG_24685</name>
</gene>
<reference evidence="2 3" key="2">
    <citation type="submission" date="2013-11" db="EMBL/GenBank/DDBJ databases">
        <title>The Genome Sequence of Phytophthora parasitica INRA-310.</title>
        <authorList>
            <consortium name="The Broad Institute Genomics Platform"/>
            <person name="Russ C."/>
            <person name="Tyler B."/>
            <person name="Panabieres F."/>
            <person name="Shan W."/>
            <person name="Tripathy S."/>
            <person name="Grunwald N."/>
            <person name="Machado M."/>
            <person name="Johnson C.S."/>
            <person name="Arredondo F."/>
            <person name="Hong C."/>
            <person name="Coffey M."/>
            <person name="Young S.K."/>
            <person name="Zeng Q."/>
            <person name="Gargeya S."/>
            <person name="Fitzgerald M."/>
            <person name="Abouelleil A."/>
            <person name="Alvarado L."/>
            <person name="Chapman S.B."/>
            <person name="Gainer-Dewar J."/>
            <person name="Goldberg J."/>
            <person name="Griggs A."/>
            <person name="Gujja S."/>
            <person name="Hansen M."/>
            <person name="Howarth C."/>
            <person name="Imamovic A."/>
            <person name="Ireland A."/>
            <person name="Larimer J."/>
            <person name="McCowan C."/>
            <person name="Murphy C."/>
            <person name="Pearson M."/>
            <person name="Poon T.W."/>
            <person name="Priest M."/>
            <person name="Roberts A."/>
            <person name="Saif S."/>
            <person name="Shea T."/>
            <person name="Sykes S."/>
            <person name="Wortman J."/>
            <person name="Nusbaum C."/>
            <person name="Birren B."/>
        </authorList>
    </citation>
    <scope>NUCLEOTIDE SEQUENCE [LARGE SCALE GENOMIC DNA]</scope>
    <source>
        <strain evidence="2 3">INRA-310</strain>
    </source>
</reference>
<evidence type="ECO:0000313" key="2">
    <source>
        <dbReference type="EMBL" id="ETM98245.1"/>
    </source>
</evidence>
<dbReference type="Proteomes" id="UP000018817">
    <property type="component" value="Unassembled WGS sequence"/>
</dbReference>
<accession>W2PC70</accession>
<dbReference type="VEuPathDB" id="FungiDB:PPTG_24685"/>
<name>W2PC70_PHYN3</name>
<dbReference type="AlphaFoldDB" id="W2PC70"/>
<reference evidence="3" key="1">
    <citation type="submission" date="2011-12" db="EMBL/GenBank/DDBJ databases">
        <authorList>
            <consortium name="The Broad Institute Genome Sequencing Platform"/>
            <person name="Russ C."/>
            <person name="Tyler B."/>
            <person name="Panabieres F."/>
            <person name="Shan W."/>
            <person name="Tripathy S."/>
            <person name="Grunwald N."/>
            <person name="Machado M."/>
            <person name="Young S.K."/>
            <person name="Zeng Q."/>
            <person name="Gargeya S."/>
            <person name="Fitzgerald M."/>
            <person name="Haas B."/>
            <person name="Abouelleil A."/>
            <person name="Alvarado L."/>
            <person name="Arachchi H.M."/>
            <person name="Berlin A."/>
            <person name="Chapman S.B."/>
            <person name="Gearin G."/>
            <person name="Goldberg J."/>
            <person name="Griggs A."/>
            <person name="Gujja S."/>
            <person name="Hansen M."/>
            <person name="Heiman D."/>
            <person name="Howarth C."/>
            <person name="Larimer J."/>
            <person name="Lui A."/>
            <person name="MacDonald P.J.P."/>
            <person name="McCowen C."/>
            <person name="Montmayeur A."/>
            <person name="Murphy C."/>
            <person name="Neiman D."/>
            <person name="Pearson M."/>
            <person name="Priest M."/>
            <person name="Roberts A."/>
            <person name="Saif S."/>
            <person name="Shea T."/>
            <person name="Sisk P."/>
            <person name="Stolte C."/>
            <person name="Sykes S."/>
            <person name="Wortman J."/>
            <person name="Nusbaum C."/>
            <person name="Birren B."/>
        </authorList>
    </citation>
    <scope>NUCLEOTIDE SEQUENCE [LARGE SCALE GENOMIC DNA]</scope>
    <source>
        <strain evidence="3">INRA-310</strain>
    </source>
</reference>
<sequence length="72" mass="8328">MEPLVRQKFDALTQNFTPDQQNSRRYNNELQTLAVIPLHVLLSRQQDATEQSLQPSKLEFTKSPLSETEKSL</sequence>
<protein>
    <submittedName>
        <fullName evidence="2">Uncharacterized protein</fullName>
    </submittedName>
</protein>
<proteinExistence type="predicted"/>
<dbReference type="RefSeq" id="XP_008916464.1">
    <property type="nucleotide sequence ID" value="XM_008918216.1"/>
</dbReference>
<dbReference type="GeneID" id="20193284"/>